<proteinExistence type="inferred from homology"/>
<dbReference type="InterPro" id="IPR014729">
    <property type="entry name" value="Rossmann-like_a/b/a_fold"/>
</dbReference>
<evidence type="ECO:0000259" key="2">
    <source>
        <dbReference type="Pfam" id="PF00582"/>
    </source>
</evidence>
<dbReference type="Proteomes" id="UP000253891">
    <property type="component" value="Unassembled WGS sequence"/>
</dbReference>
<dbReference type="Pfam" id="PF00582">
    <property type="entry name" value="Usp"/>
    <property type="match status" value="1"/>
</dbReference>
<protein>
    <submittedName>
        <fullName evidence="3">Universal stress protein UspA</fullName>
    </submittedName>
</protein>
<reference evidence="3 4" key="1">
    <citation type="journal article" date="2015" name="BMC Genomics">
        <title>Comparative genomics of Fructobacillus spp. and Leuconostoc spp. reveals niche-specific evolution of Fructobacillus spp.</title>
        <authorList>
            <person name="Endo A."/>
            <person name="Tanizawa Y."/>
            <person name="Tanaka N."/>
            <person name="Maeno S."/>
            <person name="Kumar H."/>
            <person name="Shiwa Y."/>
            <person name="Okada S."/>
            <person name="Yoshikawa H."/>
            <person name="Dicks L."/>
            <person name="Nakagawa J."/>
            <person name="Arita M."/>
        </authorList>
    </citation>
    <scope>NUCLEOTIDE SEQUENCE [LARGE SCALE GENOMIC DNA]</scope>
    <source>
        <strain evidence="3 4">JCM 12225</strain>
    </source>
</reference>
<dbReference type="SUPFAM" id="SSF52402">
    <property type="entry name" value="Adenine nucleotide alpha hydrolases-like"/>
    <property type="match status" value="1"/>
</dbReference>
<dbReference type="PRINTS" id="PR01438">
    <property type="entry name" value="UNVRSLSTRESS"/>
</dbReference>
<organism evidence="3 4">
    <name type="scientific">Fructobacillus ficulneus</name>
    <dbReference type="NCBI Taxonomy" id="157463"/>
    <lineage>
        <taxon>Bacteria</taxon>
        <taxon>Bacillati</taxon>
        <taxon>Bacillota</taxon>
        <taxon>Bacilli</taxon>
        <taxon>Lactobacillales</taxon>
        <taxon>Lactobacillaceae</taxon>
        <taxon>Fructobacillus</taxon>
    </lineage>
</organism>
<accession>A0A0K8MGS4</accession>
<name>A0A0K8MGS4_9LACO</name>
<keyword evidence="4" id="KW-1185">Reference proteome</keyword>
<evidence type="ECO:0000313" key="3">
    <source>
        <dbReference type="EMBL" id="GAO99393.1"/>
    </source>
</evidence>
<gene>
    <name evidence="3" type="ORF">FFIC_092260</name>
</gene>
<dbReference type="InterPro" id="IPR006016">
    <property type="entry name" value="UspA"/>
</dbReference>
<dbReference type="RefSeq" id="WP_061992812.1">
    <property type="nucleotide sequence ID" value="NZ_DF967986.1"/>
</dbReference>
<dbReference type="PANTHER" id="PTHR46268">
    <property type="entry name" value="STRESS RESPONSE PROTEIN NHAX"/>
    <property type="match status" value="1"/>
</dbReference>
<dbReference type="PANTHER" id="PTHR46268:SF6">
    <property type="entry name" value="UNIVERSAL STRESS PROTEIN UP12"/>
    <property type="match status" value="1"/>
</dbReference>
<evidence type="ECO:0000313" key="4">
    <source>
        <dbReference type="Proteomes" id="UP000253891"/>
    </source>
</evidence>
<evidence type="ECO:0000256" key="1">
    <source>
        <dbReference type="ARBA" id="ARBA00008791"/>
    </source>
</evidence>
<sequence length="145" mass="15670">MTQTYRNILVPVDGSKEAEAALQRAVLLAQENDQASLTIATVIDTRAIQNISSFDSTVVDTIAEESHQTLETYKKQAETAGVKNVAYRIDYGTPKTMVANDIPTEINADLIVIGATGLNTVERIVVGSVTAYVTRTAKTDVLVVR</sequence>
<dbReference type="Gene3D" id="3.40.50.620">
    <property type="entry name" value="HUPs"/>
    <property type="match status" value="1"/>
</dbReference>
<dbReference type="CDD" id="cd00293">
    <property type="entry name" value="USP-like"/>
    <property type="match status" value="1"/>
</dbReference>
<dbReference type="InterPro" id="IPR006015">
    <property type="entry name" value="Universal_stress_UspA"/>
</dbReference>
<dbReference type="AlphaFoldDB" id="A0A0K8MGS4"/>
<dbReference type="OrthoDB" id="9789668at2"/>
<comment type="similarity">
    <text evidence="1">Belongs to the universal stress protein A family.</text>
</comment>
<dbReference type="EMBL" id="DF967986">
    <property type="protein sequence ID" value="GAO99393.1"/>
    <property type="molecule type" value="Genomic_DNA"/>
</dbReference>
<feature type="domain" description="UspA" evidence="2">
    <location>
        <begin position="5"/>
        <end position="145"/>
    </location>
</feature>
<dbReference type="STRING" id="157463.GCA_001047075_00325"/>